<evidence type="ECO:0000313" key="3">
    <source>
        <dbReference type="EMBL" id="HBU99396.1"/>
    </source>
</evidence>
<dbReference type="PANTHER" id="PTHR38600:SF2">
    <property type="entry name" value="SLL0088 PROTEIN"/>
    <property type="match status" value="1"/>
</dbReference>
<dbReference type="Pfam" id="PF12840">
    <property type="entry name" value="HTH_20"/>
    <property type="match status" value="1"/>
</dbReference>
<feature type="domain" description="HTH arsR-type" evidence="2">
    <location>
        <begin position="1"/>
        <end position="99"/>
    </location>
</feature>
<dbReference type="CDD" id="cd00090">
    <property type="entry name" value="HTH_ARSR"/>
    <property type="match status" value="1"/>
</dbReference>
<dbReference type="GO" id="GO:0003700">
    <property type="term" value="F:DNA-binding transcription factor activity"/>
    <property type="evidence" value="ECO:0007669"/>
    <property type="project" value="InterPro"/>
</dbReference>
<dbReference type="AlphaFoldDB" id="A0A358HW38"/>
<dbReference type="RefSeq" id="WP_276654020.1">
    <property type="nucleotide sequence ID" value="NZ_DOOG01000135.1"/>
</dbReference>
<dbReference type="PRINTS" id="PR00778">
    <property type="entry name" value="HTHARSR"/>
</dbReference>
<feature type="compositionally biased region" description="Low complexity" evidence="1">
    <location>
        <begin position="111"/>
        <end position="132"/>
    </location>
</feature>
<feature type="region of interest" description="Disordered" evidence="1">
    <location>
        <begin position="111"/>
        <end position="139"/>
    </location>
</feature>
<dbReference type="InterPro" id="IPR036390">
    <property type="entry name" value="WH_DNA-bd_sf"/>
</dbReference>
<accession>A0A358HW38</accession>
<dbReference type="NCBIfam" id="NF033788">
    <property type="entry name" value="HTH_metalloreg"/>
    <property type="match status" value="1"/>
</dbReference>
<dbReference type="EMBL" id="DOOG01000135">
    <property type="protein sequence ID" value="HBU99396.1"/>
    <property type="molecule type" value="Genomic_DNA"/>
</dbReference>
<organism evidence="3 4">
    <name type="scientific">Thalassospira lucentensis</name>
    <dbReference type="NCBI Taxonomy" id="168935"/>
    <lineage>
        <taxon>Bacteria</taxon>
        <taxon>Pseudomonadati</taxon>
        <taxon>Pseudomonadota</taxon>
        <taxon>Alphaproteobacteria</taxon>
        <taxon>Rhodospirillales</taxon>
        <taxon>Thalassospiraceae</taxon>
        <taxon>Thalassospira</taxon>
    </lineage>
</organism>
<dbReference type="InterPro" id="IPR036388">
    <property type="entry name" value="WH-like_DNA-bd_sf"/>
</dbReference>
<dbReference type="PANTHER" id="PTHR38600">
    <property type="entry name" value="TRANSCRIPTIONAL REGULATORY PROTEIN"/>
    <property type="match status" value="1"/>
</dbReference>
<dbReference type="SMART" id="SM00418">
    <property type="entry name" value="HTH_ARSR"/>
    <property type="match status" value="1"/>
</dbReference>
<dbReference type="Proteomes" id="UP000264753">
    <property type="component" value="Unassembled WGS sequence"/>
</dbReference>
<protein>
    <submittedName>
        <fullName evidence="3">Transcriptional regulator</fullName>
    </submittedName>
</protein>
<name>A0A358HW38_9PROT</name>
<sequence>MVKYQDAALNDIFSALADPTRRALLARLEGEDALSISALAQPFEVSLPAVMKHLNVLSDAGLITREKTGRTVSIRLQAEPMSHAMQWLSRYEHFWTESLNRLAAFVEAAPDAETTAEPAQSSKSSKSAKSPHPNAPKAP</sequence>
<gene>
    <name evidence="3" type="ORF">DEF21_16045</name>
</gene>
<dbReference type="InterPro" id="IPR001845">
    <property type="entry name" value="HTH_ArsR_DNA-bd_dom"/>
</dbReference>
<dbReference type="PROSITE" id="PS50987">
    <property type="entry name" value="HTH_ARSR_2"/>
    <property type="match status" value="1"/>
</dbReference>
<evidence type="ECO:0000313" key="4">
    <source>
        <dbReference type="Proteomes" id="UP000264753"/>
    </source>
</evidence>
<evidence type="ECO:0000259" key="2">
    <source>
        <dbReference type="PROSITE" id="PS50987"/>
    </source>
</evidence>
<reference evidence="3 4" key="1">
    <citation type="journal article" date="2018" name="Nat. Biotechnol.">
        <title>A standardized bacterial taxonomy based on genome phylogeny substantially revises the tree of life.</title>
        <authorList>
            <person name="Parks D.H."/>
            <person name="Chuvochina M."/>
            <person name="Waite D.W."/>
            <person name="Rinke C."/>
            <person name="Skarshewski A."/>
            <person name="Chaumeil P.A."/>
            <person name="Hugenholtz P."/>
        </authorList>
    </citation>
    <scope>NUCLEOTIDE SEQUENCE [LARGE SCALE GENOMIC DNA]</scope>
    <source>
        <strain evidence="3">UBA8707</strain>
    </source>
</reference>
<proteinExistence type="predicted"/>
<comment type="caution">
    <text evidence="3">The sequence shown here is derived from an EMBL/GenBank/DDBJ whole genome shotgun (WGS) entry which is preliminary data.</text>
</comment>
<dbReference type="Gene3D" id="1.10.10.10">
    <property type="entry name" value="Winged helix-like DNA-binding domain superfamily/Winged helix DNA-binding domain"/>
    <property type="match status" value="1"/>
</dbReference>
<dbReference type="InterPro" id="IPR011991">
    <property type="entry name" value="ArsR-like_HTH"/>
</dbReference>
<evidence type="ECO:0000256" key="1">
    <source>
        <dbReference type="SAM" id="MobiDB-lite"/>
    </source>
</evidence>
<dbReference type="SUPFAM" id="SSF46785">
    <property type="entry name" value="Winged helix' DNA-binding domain"/>
    <property type="match status" value="1"/>
</dbReference>